<proteinExistence type="predicted"/>
<evidence type="ECO:0000313" key="1">
    <source>
        <dbReference type="EMBL" id="TGX97642.1"/>
    </source>
</evidence>
<reference evidence="1" key="1">
    <citation type="submission" date="2019-04" db="EMBL/GenBank/DDBJ databases">
        <title>Microbes associate with the intestines of laboratory mice.</title>
        <authorList>
            <person name="Navarre W."/>
            <person name="Wong E."/>
            <person name="Huang K."/>
            <person name="Tropini C."/>
            <person name="Ng K."/>
            <person name="Yu B."/>
        </authorList>
    </citation>
    <scope>NUCLEOTIDE SEQUENCE</scope>
    <source>
        <strain evidence="1">NM72_1-8</strain>
    </source>
</reference>
<comment type="caution">
    <text evidence="1">The sequence shown here is derived from an EMBL/GenBank/DDBJ whole genome shotgun (WGS) entry which is preliminary data.</text>
</comment>
<gene>
    <name evidence="1" type="ORF">E5357_11900</name>
</gene>
<keyword evidence="2" id="KW-1185">Reference proteome</keyword>
<sequence length="112" mass="12875">MIKELNNTGYEEILKEKRTAVIEFYSQTCPHCKRTEAGLRELVQQLDKAQTDTVVFAKCNIESEPALVKRLEIQALPTLLFIQEGQIRNRKAGFTHKLILQEEIRKLAGPNH</sequence>
<name>A0AC61QX58_9FIRM</name>
<evidence type="ECO:0000313" key="2">
    <source>
        <dbReference type="Proteomes" id="UP000307720"/>
    </source>
</evidence>
<organism evidence="1 2">
    <name type="scientific">Hominisplanchenecus murintestinalis</name>
    <dbReference type="NCBI Taxonomy" id="2941517"/>
    <lineage>
        <taxon>Bacteria</taxon>
        <taxon>Bacillati</taxon>
        <taxon>Bacillota</taxon>
        <taxon>Clostridia</taxon>
        <taxon>Lachnospirales</taxon>
        <taxon>Lachnospiraceae</taxon>
        <taxon>Hominisplanchenecus</taxon>
    </lineage>
</organism>
<protein>
    <submittedName>
        <fullName evidence="1">Thioredoxin</fullName>
    </submittedName>
</protein>
<dbReference type="EMBL" id="SRZB01000028">
    <property type="protein sequence ID" value="TGX97642.1"/>
    <property type="molecule type" value="Genomic_DNA"/>
</dbReference>
<accession>A0AC61QX58</accession>
<dbReference type="Proteomes" id="UP000307720">
    <property type="component" value="Unassembled WGS sequence"/>
</dbReference>